<dbReference type="SUPFAM" id="SSF51445">
    <property type="entry name" value="(Trans)glycosidases"/>
    <property type="match status" value="1"/>
</dbReference>
<dbReference type="Pfam" id="PF02836">
    <property type="entry name" value="Glyco_hydro_2_C"/>
    <property type="match status" value="1"/>
</dbReference>
<dbReference type="PANTHER" id="PTHR46323">
    <property type="entry name" value="BETA-GALACTOSIDASE"/>
    <property type="match status" value="1"/>
</dbReference>
<sequence>MGEEQPDWQNAAVIGINKEPPHATFGVFGSVDDALKRARHESEFVQSLNGMWKFHWVKAAGDRPLDFMQPEADVSGWDEIEVPSNWQMKGYGVPIYVNQPMAFPNNPPFIPADYSPVGSYRRSFNLPEHWAGRETFIHFDGVKSAFYIWLNGERVGYSQGSMTPAEFNLSPFLKEGENTLAVEVYRWSDGSYLEDQDTWDLSGIYRDVYLFSKPKIHIRDIHAVTRLDDRYENAVLDVTADVRNLSEAAMPAGEVVCDLYDSRDAKTVIASGRIVANEEARLNLQLAIDKPLKWSAETPHLYKLAVSLRLENEVVEATCINIGFKRVEVVGNQFLVNGKPIYLKGVNRPEMDPRRGNALTRERMLEDVLLMKRFNINAVRTSHYPSHPYFMDLCDEYGLYVYDEANVESHENRVVSGPWECAVSPLPGDDPVWGDQVVDRVERMVHRDKNRAAVVIWSLGNECGAGNAFIRARDRIREISPDRPVIYHDMRFHPDEKDGGYLFDILDDGYVEADELERAYAGPDSFKTTKWKRFFPYEEFIARPNIFNEYAHAMGNSVGNFSDLWKVIEKYPALQGGFIWDWADQAIVNHTDDGREYFAYGGDFGPVTIHTKQKGHEHYVGNFLVNGLVLPDRRPSPALREVKKVHQNIGVTALDAAAGRFLVKNKYFFQSLETFDAVWQLTEDGVPVADGSLDLPEIAPQQAAAIEVPLKDYVKRPDREYFVKLSFRLKDDVSWAEKGHEVAWDQFLVSAKQPPATVSAADQPVSVSSEDDCFVISAGNVRAEICRESGFLSSYAVNGSELLKGKLKPNFWRAPTDNDTHIRPGFWGAWREATENIQLVSLIPEEQGGTTRSIEARFRLPEVESEYTLTYSFAGDGSVRVAWKLETPEPKKQGVIPRLGMSFKLDGMLDQVAWYGRGPHENYLDRKDGAEIGLFRNSVDGLHHPYVTPQENGNRADVRWVAFTGNDGRGIRLSGPAGLNFSAGNYSQEDLARAKHGHELPDRDFIAVNVDKQQSGLGGTNSWGGKPLERYRLLPGTHSFEFILAPFISATGNAAVARSDGS</sequence>
<dbReference type="InterPro" id="IPR017853">
    <property type="entry name" value="GH"/>
</dbReference>
<dbReference type="PROSITE" id="PS00719">
    <property type="entry name" value="GLYCOSYL_HYDROL_F2_1"/>
    <property type="match status" value="1"/>
</dbReference>
<dbReference type="InterPro" id="IPR006102">
    <property type="entry name" value="Ig-like_GH2"/>
</dbReference>
<keyword evidence="5 7" id="KW-0326">Glycosidase</keyword>
<comment type="similarity">
    <text evidence="2 7">Belongs to the glycosyl hydrolase 2 family.</text>
</comment>
<dbReference type="SUPFAM" id="SSF49785">
    <property type="entry name" value="Galactose-binding domain-like"/>
    <property type="match status" value="1"/>
</dbReference>
<dbReference type="Gene3D" id="2.70.98.10">
    <property type="match status" value="1"/>
</dbReference>
<evidence type="ECO:0000256" key="2">
    <source>
        <dbReference type="ARBA" id="ARBA00007401"/>
    </source>
</evidence>
<evidence type="ECO:0000259" key="8">
    <source>
        <dbReference type="SMART" id="SM01038"/>
    </source>
</evidence>
<dbReference type="EMBL" id="CAAHFG010000003">
    <property type="protein sequence ID" value="VGO16417.1"/>
    <property type="molecule type" value="Genomic_DNA"/>
</dbReference>
<dbReference type="InterPro" id="IPR036156">
    <property type="entry name" value="Beta-gal/glucu_dom_sf"/>
</dbReference>
<dbReference type="Pfam" id="PF02837">
    <property type="entry name" value="Glyco_hydro_2_N"/>
    <property type="match status" value="1"/>
</dbReference>
<reference evidence="9 10" key="1">
    <citation type="submission" date="2019-04" db="EMBL/GenBank/DDBJ databases">
        <authorList>
            <person name="Van Vliet M D."/>
        </authorList>
    </citation>
    <scope>NUCLEOTIDE SEQUENCE [LARGE SCALE GENOMIC DNA]</scope>
    <source>
        <strain evidence="9 10">F1</strain>
    </source>
</reference>
<evidence type="ECO:0000256" key="3">
    <source>
        <dbReference type="ARBA" id="ARBA00012756"/>
    </source>
</evidence>
<accession>A0A6C2U9L5</accession>
<keyword evidence="4 7" id="KW-0378">Hydrolase</keyword>
<dbReference type="EC" id="3.2.1.23" evidence="3 7"/>
<dbReference type="GO" id="GO:0030246">
    <property type="term" value="F:carbohydrate binding"/>
    <property type="evidence" value="ECO:0007669"/>
    <property type="project" value="InterPro"/>
</dbReference>
<dbReference type="Pfam" id="PF00703">
    <property type="entry name" value="Glyco_hydro_2"/>
    <property type="match status" value="1"/>
</dbReference>
<dbReference type="InterPro" id="IPR050347">
    <property type="entry name" value="Bact_Beta-galactosidase"/>
</dbReference>
<evidence type="ECO:0000256" key="7">
    <source>
        <dbReference type="RuleBase" id="RU361154"/>
    </source>
</evidence>
<dbReference type="RefSeq" id="WP_168442580.1">
    <property type="nucleotide sequence ID" value="NZ_CAAHFG010000003.1"/>
</dbReference>
<dbReference type="InterPro" id="IPR014718">
    <property type="entry name" value="GH-type_carb-bd"/>
</dbReference>
<evidence type="ECO:0000256" key="5">
    <source>
        <dbReference type="ARBA" id="ARBA00023295"/>
    </source>
</evidence>
<dbReference type="GO" id="GO:0009341">
    <property type="term" value="C:beta-galactosidase complex"/>
    <property type="evidence" value="ECO:0007669"/>
    <property type="project" value="InterPro"/>
</dbReference>
<dbReference type="PROSITE" id="PS00608">
    <property type="entry name" value="GLYCOSYL_HYDROL_F2_2"/>
    <property type="match status" value="1"/>
</dbReference>
<evidence type="ECO:0000256" key="4">
    <source>
        <dbReference type="ARBA" id="ARBA00022801"/>
    </source>
</evidence>
<dbReference type="InterPro" id="IPR006103">
    <property type="entry name" value="Glyco_hydro_2_cat"/>
</dbReference>
<proteinExistence type="inferred from homology"/>
<organism evidence="9 10">
    <name type="scientific">Pontiella desulfatans</name>
    <dbReference type="NCBI Taxonomy" id="2750659"/>
    <lineage>
        <taxon>Bacteria</taxon>
        <taxon>Pseudomonadati</taxon>
        <taxon>Kiritimatiellota</taxon>
        <taxon>Kiritimatiellia</taxon>
        <taxon>Kiritimatiellales</taxon>
        <taxon>Pontiellaceae</taxon>
        <taxon>Pontiella</taxon>
    </lineage>
</organism>
<dbReference type="SMART" id="SM01038">
    <property type="entry name" value="Bgal_small_N"/>
    <property type="match status" value="1"/>
</dbReference>
<dbReference type="InterPro" id="IPR023230">
    <property type="entry name" value="Glyco_hydro_2_CS"/>
</dbReference>
<evidence type="ECO:0000256" key="1">
    <source>
        <dbReference type="ARBA" id="ARBA00001412"/>
    </source>
</evidence>
<dbReference type="Pfam" id="PF16353">
    <property type="entry name" value="LacZ_4"/>
    <property type="match status" value="1"/>
</dbReference>
<dbReference type="Gene3D" id="2.60.120.260">
    <property type="entry name" value="Galactose-binding domain-like"/>
    <property type="match status" value="1"/>
</dbReference>
<dbReference type="SUPFAM" id="SSF74650">
    <property type="entry name" value="Galactose mutarotase-like"/>
    <property type="match status" value="1"/>
</dbReference>
<protein>
    <recommendedName>
        <fullName evidence="3 7">Beta-galactosidase</fullName>
        <ecNumber evidence="3 7">3.2.1.23</ecNumber>
    </recommendedName>
    <alternativeName>
        <fullName evidence="6 7">Lactase</fullName>
    </alternativeName>
</protein>
<dbReference type="Proteomes" id="UP000366872">
    <property type="component" value="Unassembled WGS sequence"/>
</dbReference>
<dbReference type="InterPro" id="IPR006104">
    <property type="entry name" value="Glyco_hydro_2_N"/>
</dbReference>
<dbReference type="InterPro" id="IPR006101">
    <property type="entry name" value="Glyco_hydro_2"/>
</dbReference>
<evidence type="ECO:0000313" key="10">
    <source>
        <dbReference type="Proteomes" id="UP000366872"/>
    </source>
</evidence>
<dbReference type="InterPro" id="IPR004199">
    <property type="entry name" value="B-gal_small/dom_5"/>
</dbReference>
<dbReference type="GO" id="GO:0005990">
    <property type="term" value="P:lactose catabolic process"/>
    <property type="evidence" value="ECO:0007669"/>
    <property type="project" value="TreeGrafter"/>
</dbReference>
<dbReference type="AlphaFoldDB" id="A0A6C2U9L5"/>
<dbReference type="InterPro" id="IPR023232">
    <property type="entry name" value="Glyco_hydro_2_AS"/>
</dbReference>
<comment type="catalytic activity">
    <reaction evidence="1 7">
        <text>Hydrolysis of terminal non-reducing beta-D-galactose residues in beta-D-galactosides.</text>
        <dbReference type="EC" id="3.2.1.23"/>
    </reaction>
</comment>
<dbReference type="InterPro" id="IPR013783">
    <property type="entry name" value="Ig-like_fold"/>
</dbReference>
<dbReference type="SUPFAM" id="SSF49303">
    <property type="entry name" value="beta-Galactosidase/glucuronidase domain"/>
    <property type="match status" value="2"/>
</dbReference>
<dbReference type="GO" id="GO:0004565">
    <property type="term" value="F:beta-galactosidase activity"/>
    <property type="evidence" value="ECO:0007669"/>
    <property type="project" value="UniProtKB-EC"/>
</dbReference>
<gene>
    <name evidence="9" type="primary">lacZ_17</name>
    <name evidence="9" type="ORF">PDESU_05008</name>
</gene>
<dbReference type="InterPro" id="IPR032312">
    <property type="entry name" value="LacZ_4"/>
</dbReference>
<dbReference type="Pfam" id="PF02929">
    <property type="entry name" value="Bgal_small_N"/>
    <property type="match status" value="1"/>
</dbReference>
<evidence type="ECO:0000313" key="9">
    <source>
        <dbReference type="EMBL" id="VGO16417.1"/>
    </source>
</evidence>
<name>A0A6C2U9L5_PONDE</name>
<feature type="domain" description="Beta galactosidase small chain/" evidence="8">
    <location>
        <begin position="775"/>
        <end position="1045"/>
    </location>
</feature>
<dbReference type="InterPro" id="IPR008979">
    <property type="entry name" value="Galactose-bd-like_sf"/>
</dbReference>
<dbReference type="Gene3D" id="3.20.20.80">
    <property type="entry name" value="Glycosidases"/>
    <property type="match status" value="1"/>
</dbReference>
<dbReference type="PANTHER" id="PTHR46323:SF2">
    <property type="entry name" value="BETA-GALACTOSIDASE"/>
    <property type="match status" value="1"/>
</dbReference>
<dbReference type="PRINTS" id="PR00132">
    <property type="entry name" value="GLHYDRLASE2"/>
</dbReference>
<evidence type="ECO:0000256" key="6">
    <source>
        <dbReference type="ARBA" id="ARBA00032230"/>
    </source>
</evidence>
<keyword evidence="10" id="KW-1185">Reference proteome</keyword>
<dbReference type="Gene3D" id="2.60.40.10">
    <property type="entry name" value="Immunoglobulins"/>
    <property type="match status" value="2"/>
</dbReference>
<dbReference type="InterPro" id="IPR011013">
    <property type="entry name" value="Gal_mutarotase_sf_dom"/>
</dbReference>